<accession>A0AAE8N2C4</accession>
<evidence type="ECO:0000256" key="1">
    <source>
        <dbReference type="SAM" id="MobiDB-lite"/>
    </source>
</evidence>
<keyword evidence="3" id="KW-1185">Reference proteome</keyword>
<comment type="caution">
    <text evidence="2">The sequence shown here is derived from an EMBL/GenBank/DDBJ whole genome shotgun (WGS) entry which is preliminary data.</text>
</comment>
<feature type="region of interest" description="Disordered" evidence="1">
    <location>
        <begin position="55"/>
        <end position="93"/>
    </location>
</feature>
<dbReference type="PANTHER" id="PTHR38116:SF1">
    <property type="entry name" value="BZIP DOMAIN-CONTAINING PROTEIN"/>
    <property type="match status" value="1"/>
</dbReference>
<dbReference type="PANTHER" id="PTHR38116">
    <property type="entry name" value="CHROMOSOME 7, WHOLE GENOME SHOTGUN SEQUENCE"/>
    <property type="match status" value="1"/>
</dbReference>
<dbReference type="InterPro" id="IPR021833">
    <property type="entry name" value="DUF3425"/>
</dbReference>
<reference evidence="2" key="1">
    <citation type="submission" date="2018-03" db="EMBL/GenBank/DDBJ databases">
        <authorList>
            <person name="Guldener U."/>
        </authorList>
    </citation>
    <scope>NUCLEOTIDE SEQUENCE</scope>
</reference>
<evidence type="ECO:0000313" key="2">
    <source>
        <dbReference type="EMBL" id="SPO04143.1"/>
    </source>
</evidence>
<proteinExistence type="predicted"/>
<evidence type="ECO:0008006" key="4">
    <source>
        <dbReference type="Google" id="ProtNLM"/>
    </source>
</evidence>
<evidence type="ECO:0000313" key="3">
    <source>
        <dbReference type="Proteomes" id="UP001187682"/>
    </source>
</evidence>
<name>A0AAE8N2C4_9PEZI</name>
<dbReference type="Proteomes" id="UP001187682">
    <property type="component" value="Unassembled WGS sequence"/>
</dbReference>
<sequence>MEQTIIVQPMPHHCEMRGAEEDWSGVTSSQQRRKMQNRLNQRACRRRRQMEACGAPLLERSSRRSNSADASARADERVTKKAQQEPHAPARRVCSSYSPEKHLLLQQFATQAYSAYIAGAPCPTHLPRLIQVNILGALTRNAQALNLSNSWLLCDAISVLDEDSLSSISCPKSLRPTALQVSVSHHPWIDLLPLPRLRENILKLIDIEGFDEDELCHDMVEFDSEEGPEKAALIIWGDPWDPRGWEASVAFLRKWGWLLTGCPEILEATNYWREKRGERRLSWGA</sequence>
<feature type="compositionally biased region" description="Basic and acidic residues" evidence="1">
    <location>
        <begin position="72"/>
        <end position="84"/>
    </location>
</feature>
<dbReference type="EMBL" id="ONZQ02000009">
    <property type="protein sequence ID" value="SPO04143.1"/>
    <property type="molecule type" value="Genomic_DNA"/>
</dbReference>
<gene>
    <name evidence="2" type="ORF">DNG_06826</name>
</gene>
<dbReference type="Pfam" id="PF11905">
    <property type="entry name" value="DUF3425"/>
    <property type="match status" value="1"/>
</dbReference>
<dbReference type="AlphaFoldDB" id="A0AAE8N2C4"/>
<protein>
    <recommendedName>
        <fullName evidence="4">BZIP domain-containing protein</fullName>
    </recommendedName>
</protein>
<organism evidence="2 3">
    <name type="scientific">Cephalotrichum gorgonifer</name>
    <dbReference type="NCBI Taxonomy" id="2041049"/>
    <lineage>
        <taxon>Eukaryota</taxon>
        <taxon>Fungi</taxon>
        <taxon>Dikarya</taxon>
        <taxon>Ascomycota</taxon>
        <taxon>Pezizomycotina</taxon>
        <taxon>Sordariomycetes</taxon>
        <taxon>Hypocreomycetidae</taxon>
        <taxon>Microascales</taxon>
        <taxon>Microascaceae</taxon>
        <taxon>Cephalotrichum</taxon>
    </lineage>
</organism>